<comment type="caution">
    <text evidence="2">The sequence shown here is derived from an EMBL/GenBank/DDBJ whole genome shotgun (WGS) entry which is preliminary data.</text>
</comment>
<dbReference type="Proteomes" id="UP000442695">
    <property type="component" value="Unassembled WGS sequence"/>
</dbReference>
<feature type="compositionally biased region" description="Polar residues" evidence="1">
    <location>
        <begin position="57"/>
        <end position="66"/>
    </location>
</feature>
<feature type="region of interest" description="Disordered" evidence="1">
    <location>
        <begin position="44"/>
        <end position="75"/>
    </location>
</feature>
<gene>
    <name evidence="2" type="ORF">GN299_06325</name>
</gene>
<proteinExistence type="predicted"/>
<evidence type="ECO:0000313" key="2">
    <source>
        <dbReference type="EMBL" id="KAF0255703.1"/>
    </source>
</evidence>
<dbReference type="AlphaFoldDB" id="A0A7V8EIZ4"/>
<reference evidence="2 3" key="1">
    <citation type="submission" date="2019-12" db="EMBL/GenBank/DDBJ databases">
        <authorList>
            <person name="Woiski C."/>
        </authorList>
    </citation>
    <scope>NUCLEOTIDE SEQUENCE [LARGE SCALE GENOMIC DNA]</scope>
    <source>
        <strain evidence="2 3">BOE100</strain>
    </source>
</reference>
<accession>A0A7V8EIZ4</accession>
<sequence length="75" mass="8242">MSMKKGKAAIADLMAQMKVAPSIAELDKLAHKAHACVTFAEMDDKRSRISKSEGNRISEQIDAVQSQRKKELTPA</sequence>
<evidence type="ECO:0000256" key="1">
    <source>
        <dbReference type="SAM" id="MobiDB-lite"/>
    </source>
</evidence>
<protein>
    <submittedName>
        <fullName evidence="2">Uncharacterized protein</fullName>
    </submittedName>
</protein>
<feature type="compositionally biased region" description="Basic and acidic residues" evidence="1">
    <location>
        <begin position="44"/>
        <end position="56"/>
    </location>
</feature>
<dbReference type="RefSeq" id="WP_156858596.1">
    <property type="nucleotide sequence ID" value="NZ_WOWR01000005.1"/>
</dbReference>
<organism evidence="2 3">
    <name type="scientific">Pseudomonas putida</name>
    <name type="common">Arthrobacter siderocapsulatus</name>
    <dbReference type="NCBI Taxonomy" id="303"/>
    <lineage>
        <taxon>Bacteria</taxon>
        <taxon>Pseudomonadati</taxon>
        <taxon>Pseudomonadota</taxon>
        <taxon>Gammaproteobacteria</taxon>
        <taxon>Pseudomonadales</taxon>
        <taxon>Pseudomonadaceae</taxon>
        <taxon>Pseudomonas</taxon>
    </lineage>
</organism>
<evidence type="ECO:0000313" key="3">
    <source>
        <dbReference type="Proteomes" id="UP000442695"/>
    </source>
</evidence>
<dbReference type="EMBL" id="WOWR01000005">
    <property type="protein sequence ID" value="KAF0255703.1"/>
    <property type="molecule type" value="Genomic_DNA"/>
</dbReference>
<name>A0A7V8EIZ4_PSEPU</name>